<feature type="transmembrane region" description="Helical" evidence="12">
    <location>
        <begin position="144"/>
        <end position="164"/>
    </location>
</feature>
<dbReference type="AlphaFoldDB" id="A0A382VLD8"/>
<dbReference type="GO" id="GO:0005886">
    <property type="term" value="C:plasma membrane"/>
    <property type="evidence" value="ECO:0007669"/>
    <property type="project" value="UniProtKB-SubCell"/>
</dbReference>
<evidence type="ECO:0000256" key="12">
    <source>
        <dbReference type="SAM" id="Phobius"/>
    </source>
</evidence>
<proteinExistence type="predicted"/>
<evidence type="ECO:0000256" key="3">
    <source>
        <dbReference type="ARBA" id="ARBA00022516"/>
    </source>
</evidence>
<keyword evidence="11" id="KW-1208">Phospholipid metabolism</keyword>
<dbReference type="PANTHER" id="PTHR46382:SF1">
    <property type="entry name" value="PHOSPHATIDATE CYTIDYLYLTRANSFERASE"/>
    <property type="match status" value="1"/>
</dbReference>
<evidence type="ECO:0000256" key="4">
    <source>
        <dbReference type="ARBA" id="ARBA00022679"/>
    </source>
</evidence>
<keyword evidence="5 12" id="KW-0812">Transmembrane</keyword>
<sequence>VPLPNVWVRIIVGVTLIPVVLLLAWAGGLYLLLFVDLVIILGLREFYRMAATKEIEPNQVLGMFGGIGISLAAWGQQDQFIPGIIMVVLIVTASAEIFRKNIGSPFLNTSVTVFGLLYVGWLISHLILLRQLPARYGVLTDMNGVGAVLIALMIPWVCDTAAYFSGQAIGKHKLIPRVSAGKTLEGA</sequence>
<comment type="subcellular location">
    <subcellularLocation>
        <location evidence="1">Cell membrane</location>
        <topology evidence="1">Multi-pass membrane protein</topology>
    </subcellularLocation>
</comment>
<protein>
    <recommendedName>
        <fullName evidence="14">Phosphatidate cytidylyltransferase</fullName>
    </recommendedName>
</protein>
<keyword evidence="4" id="KW-0808">Transferase</keyword>
<evidence type="ECO:0000256" key="5">
    <source>
        <dbReference type="ARBA" id="ARBA00022692"/>
    </source>
</evidence>
<accession>A0A382VLD8</accession>
<reference evidence="13" key="1">
    <citation type="submission" date="2018-05" db="EMBL/GenBank/DDBJ databases">
        <authorList>
            <person name="Lanie J.A."/>
            <person name="Ng W.-L."/>
            <person name="Kazmierczak K.M."/>
            <person name="Andrzejewski T.M."/>
            <person name="Davidsen T.M."/>
            <person name="Wayne K.J."/>
            <person name="Tettelin H."/>
            <person name="Glass J.I."/>
            <person name="Rusch D."/>
            <person name="Podicherti R."/>
            <person name="Tsui H.-C.T."/>
            <person name="Winkler M.E."/>
        </authorList>
    </citation>
    <scope>NUCLEOTIDE SEQUENCE</scope>
</reference>
<feature type="transmembrane region" description="Helical" evidence="12">
    <location>
        <begin position="20"/>
        <end position="43"/>
    </location>
</feature>
<keyword evidence="10" id="KW-0594">Phospholipid biosynthesis</keyword>
<keyword evidence="9 12" id="KW-0472">Membrane</keyword>
<dbReference type="PANTHER" id="PTHR46382">
    <property type="entry name" value="PHOSPHATIDATE CYTIDYLYLTRANSFERASE"/>
    <property type="match status" value="1"/>
</dbReference>
<keyword evidence="7 12" id="KW-1133">Transmembrane helix</keyword>
<feature type="non-terminal residue" evidence="13">
    <location>
        <position position="187"/>
    </location>
</feature>
<keyword evidence="6" id="KW-0548">Nucleotidyltransferase</keyword>
<keyword evidence="8" id="KW-0443">Lipid metabolism</keyword>
<evidence type="ECO:0000256" key="11">
    <source>
        <dbReference type="ARBA" id="ARBA00023264"/>
    </source>
</evidence>
<evidence type="ECO:0000256" key="8">
    <source>
        <dbReference type="ARBA" id="ARBA00023098"/>
    </source>
</evidence>
<name>A0A382VLD8_9ZZZZ</name>
<evidence type="ECO:0000313" key="13">
    <source>
        <dbReference type="EMBL" id="SVD47293.1"/>
    </source>
</evidence>
<dbReference type="Pfam" id="PF01148">
    <property type="entry name" value="CTP_transf_1"/>
    <property type="match status" value="1"/>
</dbReference>
<gene>
    <name evidence="13" type="ORF">METZ01_LOCUS400147</name>
</gene>
<feature type="transmembrane region" description="Helical" evidence="12">
    <location>
        <begin position="55"/>
        <end position="74"/>
    </location>
</feature>
<organism evidence="13">
    <name type="scientific">marine metagenome</name>
    <dbReference type="NCBI Taxonomy" id="408172"/>
    <lineage>
        <taxon>unclassified sequences</taxon>
        <taxon>metagenomes</taxon>
        <taxon>ecological metagenomes</taxon>
    </lineage>
</organism>
<evidence type="ECO:0000256" key="2">
    <source>
        <dbReference type="ARBA" id="ARBA00022475"/>
    </source>
</evidence>
<feature type="transmembrane region" description="Helical" evidence="12">
    <location>
        <begin position="80"/>
        <end position="98"/>
    </location>
</feature>
<keyword evidence="2" id="KW-1003">Cell membrane</keyword>
<feature type="transmembrane region" description="Helical" evidence="12">
    <location>
        <begin position="105"/>
        <end position="124"/>
    </location>
</feature>
<evidence type="ECO:0000256" key="6">
    <source>
        <dbReference type="ARBA" id="ARBA00022695"/>
    </source>
</evidence>
<feature type="non-terminal residue" evidence="13">
    <location>
        <position position="1"/>
    </location>
</feature>
<evidence type="ECO:0000256" key="10">
    <source>
        <dbReference type="ARBA" id="ARBA00023209"/>
    </source>
</evidence>
<evidence type="ECO:0000256" key="1">
    <source>
        <dbReference type="ARBA" id="ARBA00004651"/>
    </source>
</evidence>
<evidence type="ECO:0000256" key="7">
    <source>
        <dbReference type="ARBA" id="ARBA00022989"/>
    </source>
</evidence>
<evidence type="ECO:0000256" key="9">
    <source>
        <dbReference type="ARBA" id="ARBA00023136"/>
    </source>
</evidence>
<dbReference type="GO" id="GO:0016024">
    <property type="term" value="P:CDP-diacylglycerol biosynthetic process"/>
    <property type="evidence" value="ECO:0007669"/>
    <property type="project" value="TreeGrafter"/>
</dbReference>
<dbReference type="EMBL" id="UINC01152883">
    <property type="protein sequence ID" value="SVD47293.1"/>
    <property type="molecule type" value="Genomic_DNA"/>
</dbReference>
<evidence type="ECO:0008006" key="14">
    <source>
        <dbReference type="Google" id="ProtNLM"/>
    </source>
</evidence>
<keyword evidence="3" id="KW-0444">Lipid biosynthesis</keyword>
<dbReference type="GO" id="GO:0004605">
    <property type="term" value="F:phosphatidate cytidylyltransferase activity"/>
    <property type="evidence" value="ECO:0007669"/>
    <property type="project" value="TreeGrafter"/>
</dbReference>